<dbReference type="EMBL" id="BOMI01000198">
    <property type="protein sequence ID" value="GID80659.1"/>
    <property type="molecule type" value="Genomic_DNA"/>
</dbReference>
<evidence type="ECO:0000313" key="1">
    <source>
        <dbReference type="EMBL" id="GID80659.1"/>
    </source>
</evidence>
<reference evidence="1 2" key="1">
    <citation type="submission" date="2021-01" db="EMBL/GenBank/DDBJ databases">
        <title>Whole genome shotgun sequence of Actinoplanes deccanensis NBRC 13994.</title>
        <authorList>
            <person name="Komaki H."/>
            <person name="Tamura T."/>
        </authorList>
    </citation>
    <scope>NUCLEOTIDE SEQUENCE [LARGE SCALE GENOMIC DNA]</scope>
    <source>
        <strain evidence="1 2">NBRC 13994</strain>
    </source>
</reference>
<dbReference type="RefSeq" id="WP_203777871.1">
    <property type="nucleotide sequence ID" value="NZ_BAAABO010000031.1"/>
</dbReference>
<protein>
    <submittedName>
        <fullName evidence="1">Uncharacterized protein</fullName>
    </submittedName>
</protein>
<accession>A0ABQ3YKX8</accession>
<comment type="caution">
    <text evidence="1">The sequence shown here is derived from an EMBL/GenBank/DDBJ whole genome shotgun (WGS) entry which is preliminary data.</text>
</comment>
<sequence>MKRLLWLGVGLAVGAIVVRKLTQKANEYTPSGIATSLSQSAGGLVESVRSFVDDVREGMAEREQQIHQAFAEGELYEEGPDEAQEGNR</sequence>
<dbReference type="Proteomes" id="UP000609879">
    <property type="component" value="Unassembled WGS sequence"/>
</dbReference>
<name>A0ABQ3YKX8_9ACTN</name>
<proteinExistence type="predicted"/>
<keyword evidence="2" id="KW-1185">Reference proteome</keyword>
<evidence type="ECO:0000313" key="2">
    <source>
        <dbReference type="Proteomes" id="UP000609879"/>
    </source>
</evidence>
<organism evidence="1 2">
    <name type="scientific">Paractinoplanes deccanensis</name>
    <dbReference type="NCBI Taxonomy" id="113561"/>
    <lineage>
        <taxon>Bacteria</taxon>
        <taxon>Bacillati</taxon>
        <taxon>Actinomycetota</taxon>
        <taxon>Actinomycetes</taxon>
        <taxon>Micromonosporales</taxon>
        <taxon>Micromonosporaceae</taxon>
        <taxon>Paractinoplanes</taxon>
    </lineage>
</organism>
<gene>
    <name evidence="1" type="ORF">Ade02nite_93000</name>
</gene>